<dbReference type="InterPro" id="IPR009291">
    <property type="entry name" value="Vps62"/>
</dbReference>
<evidence type="ECO:0000259" key="3">
    <source>
        <dbReference type="PROSITE" id="PS50222"/>
    </source>
</evidence>
<reference evidence="4 5" key="1">
    <citation type="journal article" date="2015" name="Genome Biol. Evol.">
        <title>Comparative Genomics of a Bacterivorous Green Alga Reveals Evolutionary Causalities and Consequences of Phago-Mixotrophic Mode of Nutrition.</title>
        <authorList>
            <person name="Burns J.A."/>
            <person name="Paasch A."/>
            <person name="Narechania A."/>
            <person name="Kim E."/>
        </authorList>
    </citation>
    <scope>NUCLEOTIDE SEQUENCE [LARGE SCALE GENOMIC DNA]</scope>
    <source>
        <strain evidence="4 5">PLY_AMNH</strain>
    </source>
</reference>
<dbReference type="EMBL" id="LGRX02004986">
    <property type="protein sequence ID" value="KAK3279358.1"/>
    <property type="molecule type" value="Genomic_DNA"/>
</dbReference>
<evidence type="ECO:0000313" key="4">
    <source>
        <dbReference type="EMBL" id="KAK3279358.1"/>
    </source>
</evidence>
<keyword evidence="5" id="KW-1185">Reference proteome</keyword>
<dbReference type="AlphaFoldDB" id="A0AAE0GJU9"/>
<comment type="caution">
    <text evidence="4">The sequence shown here is derived from an EMBL/GenBank/DDBJ whole genome shotgun (WGS) entry which is preliminary data.</text>
</comment>
<keyword evidence="1" id="KW-0677">Repeat</keyword>
<sequence length="345" mass="38559">ITTLIHNKGLRIRDAFELFDHDGDGVLKCSELYGGITWLGLSLTPEAIQELFSKADVDSDGKVSMTEFKNVLDLGDGSEEHVFEPEDGAVPHEKIAPIAITKEDEDGESVEEGPVEITNKYWDKLEFEFTPVAGLKEVWTSLGTTSHSKASIWQRADSSFVPSIKVGAREKRGVYGCYVTEGHSEPDLKNAQTLQIKDTSIYQWSGSKYNTRTMRKLCPHPVRFRREWENTSGKKHLYIWRPIPPSGDFVALGMMATNTDQAPSVESMRCVPLAWCTPSKSTHSTWDSSGTAGRPGSLWAGNSFNLLVANASMNRPDELYELKRAKKVKDITPPELVEKLFTFKK</sequence>
<dbReference type="InterPro" id="IPR011992">
    <property type="entry name" value="EF-hand-dom_pair"/>
</dbReference>
<proteinExistence type="predicted"/>
<dbReference type="PROSITE" id="PS00018">
    <property type="entry name" value="EF_HAND_1"/>
    <property type="match status" value="1"/>
</dbReference>
<feature type="domain" description="EF-hand" evidence="3">
    <location>
        <begin position="7"/>
        <end position="42"/>
    </location>
</feature>
<evidence type="ECO:0000313" key="5">
    <source>
        <dbReference type="Proteomes" id="UP001190700"/>
    </source>
</evidence>
<feature type="domain" description="EF-hand" evidence="3">
    <location>
        <begin position="43"/>
        <end position="78"/>
    </location>
</feature>
<dbReference type="PROSITE" id="PS50222">
    <property type="entry name" value="EF_HAND_2"/>
    <property type="match status" value="2"/>
</dbReference>
<dbReference type="Pfam" id="PF06101">
    <property type="entry name" value="Vps62"/>
    <property type="match status" value="1"/>
</dbReference>
<name>A0AAE0GJU9_9CHLO</name>
<dbReference type="Pfam" id="PF13499">
    <property type="entry name" value="EF-hand_7"/>
    <property type="match status" value="1"/>
</dbReference>
<feature type="non-terminal residue" evidence="4">
    <location>
        <position position="1"/>
    </location>
</feature>
<dbReference type="CDD" id="cd00051">
    <property type="entry name" value="EFh"/>
    <property type="match status" value="1"/>
</dbReference>
<dbReference type="SMART" id="SM00054">
    <property type="entry name" value="EFh"/>
    <property type="match status" value="2"/>
</dbReference>
<evidence type="ECO:0000256" key="1">
    <source>
        <dbReference type="ARBA" id="ARBA00022737"/>
    </source>
</evidence>
<dbReference type="FunFam" id="1.10.238.10:FF:000003">
    <property type="entry name" value="Calmodulin A"/>
    <property type="match status" value="1"/>
</dbReference>
<dbReference type="SUPFAM" id="SSF47473">
    <property type="entry name" value="EF-hand"/>
    <property type="match status" value="1"/>
</dbReference>
<organism evidence="4 5">
    <name type="scientific">Cymbomonas tetramitiformis</name>
    <dbReference type="NCBI Taxonomy" id="36881"/>
    <lineage>
        <taxon>Eukaryota</taxon>
        <taxon>Viridiplantae</taxon>
        <taxon>Chlorophyta</taxon>
        <taxon>Pyramimonadophyceae</taxon>
        <taxon>Pyramimonadales</taxon>
        <taxon>Pyramimonadaceae</taxon>
        <taxon>Cymbomonas</taxon>
    </lineage>
</organism>
<dbReference type="InterPro" id="IPR018247">
    <property type="entry name" value="EF_Hand_1_Ca_BS"/>
</dbReference>
<accession>A0AAE0GJU9</accession>
<dbReference type="Proteomes" id="UP001190700">
    <property type="component" value="Unassembled WGS sequence"/>
</dbReference>
<dbReference type="InterPro" id="IPR002048">
    <property type="entry name" value="EF_hand_dom"/>
</dbReference>
<dbReference type="GO" id="GO:0005509">
    <property type="term" value="F:calcium ion binding"/>
    <property type="evidence" value="ECO:0007669"/>
    <property type="project" value="InterPro"/>
</dbReference>
<dbReference type="Gene3D" id="1.10.238.10">
    <property type="entry name" value="EF-hand"/>
    <property type="match status" value="1"/>
</dbReference>
<protein>
    <recommendedName>
        <fullName evidence="3">EF-hand domain-containing protein</fullName>
    </recommendedName>
</protein>
<gene>
    <name evidence="4" type="ORF">CYMTET_12751</name>
</gene>
<keyword evidence="2" id="KW-0106">Calcium</keyword>
<evidence type="ECO:0000256" key="2">
    <source>
        <dbReference type="ARBA" id="ARBA00022837"/>
    </source>
</evidence>